<dbReference type="Pfam" id="PF07992">
    <property type="entry name" value="Pyr_redox_2"/>
    <property type="match status" value="1"/>
</dbReference>
<evidence type="ECO:0000256" key="6">
    <source>
        <dbReference type="ARBA" id="ARBA00023284"/>
    </source>
</evidence>
<name>A0A1G8HDI1_9BACI</name>
<evidence type="ECO:0000256" key="4">
    <source>
        <dbReference type="ARBA" id="ARBA00022827"/>
    </source>
</evidence>
<dbReference type="InterPro" id="IPR023753">
    <property type="entry name" value="FAD/NAD-binding_dom"/>
</dbReference>
<dbReference type="AlphaFoldDB" id="A0A1G8HDI1"/>
<evidence type="ECO:0000259" key="7">
    <source>
        <dbReference type="Pfam" id="PF02852"/>
    </source>
</evidence>
<keyword evidence="5" id="KW-0560">Oxidoreductase</keyword>
<dbReference type="Gene3D" id="3.50.50.60">
    <property type="entry name" value="FAD/NAD(P)-binding domain"/>
    <property type="match status" value="2"/>
</dbReference>
<dbReference type="Pfam" id="PF02852">
    <property type="entry name" value="Pyr_redox_dim"/>
    <property type="match status" value="1"/>
</dbReference>
<feature type="domain" description="FAD/NAD(P)-binding" evidence="8">
    <location>
        <begin position="1"/>
        <end position="293"/>
    </location>
</feature>
<evidence type="ECO:0000256" key="5">
    <source>
        <dbReference type="ARBA" id="ARBA00023002"/>
    </source>
</evidence>
<feature type="domain" description="Pyridine nucleotide-disulphide oxidoreductase dimerisation" evidence="7">
    <location>
        <begin position="329"/>
        <end position="428"/>
    </location>
</feature>
<dbReference type="STRING" id="568899.SAMN05192534_11951"/>
<proteinExistence type="inferred from homology"/>
<comment type="cofactor">
    <cofactor evidence="1">
        <name>FAD</name>
        <dbReference type="ChEBI" id="CHEBI:57692"/>
    </cofactor>
</comment>
<sequence length="442" mass="48742">MDYVIIGGDAAGMSAAMQIVRKDEKANVTTLERGGIYSYAQCGLPYIIGGAVESTDDLIAREVDTFRNKHGIDARTFHEVTDVDIEKKLVKGMDLQHNQPFEIPYDKLLIASGASPVVPDWEGRNLHNIHTLKTIPDIKEIAADLDGVSDVTIIGGGYVGLELAENFIETGRHVRIIERNNRLAKMFDEDMGELILEEAKKHGVELCLEESVESFTGTDQVEAVVTDQNTYQTDMVIVAAGIKPNTEFLQKTNVHVEDNGAVKVNRYMQTNEKDVYAAGDCAVQYHRIKEKDDYVPLGTHANKQGRTAGLNMIGKPKAFQGILGTSILRFFDLTLAKTGLNEAEADDIGFAYDTVTNKTVNIAGYFAGKTALHVKLLYRTDNDMVIGGQVIGKDGADKRIDVLATALFHHMTLSDFEDLDLSYAPPYNGVWDPIQQTVRRAT</sequence>
<dbReference type="PANTHER" id="PTHR43429">
    <property type="entry name" value="PYRIDINE NUCLEOTIDE-DISULFIDE OXIDOREDUCTASE DOMAIN-CONTAINING"/>
    <property type="match status" value="1"/>
</dbReference>
<organism evidence="9 10">
    <name type="scientific">Alteribacillus persepolensis</name>
    <dbReference type="NCBI Taxonomy" id="568899"/>
    <lineage>
        <taxon>Bacteria</taxon>
        <taxon>Bacillati</taxon>
        <taxon>Bacillota</taxon>
        <taxon>Bacilli</taxon>
        <taxon>Bacillales</taxon>
        <taxon>Bacillaceae</taxon>
        <taxon>Alteribacillus</taxon>
    </lineage>
</organism>
<evidence type="ECO:0000313" key="10">
    <source>
        <dbReference type="Proteomes" id="UP000199163"/>
    </source>
</evidence>
<evidence type="ECO:0000256" key="2">
    <source>
        <dbReference type="ARBA" id="ARBA00009130"/>
    </source>
</evidence>
<evidence type="ECO:0000256" key="3">
    <source>
        <dbReference type="ARBA" id="ARBA00022630"/>
    </source>
</evidence>
<evidence type="ECO:0000313" key="9">
    <source>
        <dbReference type="EMBL" id="SDI04581.1"/>
    </source>
</evidence>
<dbReference type="OrthoDB" id="9802028at2"/>
<dbReference type="InterPro" id="IPR050260">
    <property type="entry name" value="FAD-bd_OxRdtase"/>
</dbReference>
<evidence type="ECO:0000259" key="8">
    <source>
        <dbReference type="Pfam" id="PF07992"/>
    </source>
</evidence>
<dbReference type="SUPFAM" id="SSF51905">
    <property type="entry name" value="FAD/NAD(P)-binding domain"/>
    <property type="match status" value="1"/>
</dbReference>
<dbReference type="PANTHER" id="PTHR43429:SF1">
    <property type="entry name" value="NAD(P)H SULFUR OXIDOREDUCTASE (COA-DEPENDENT)"/>
    <property type="match status" value="1"/>
</dbReference>
<dbReference type="InterPro" id="IPR036188">
    <property type="entry name" value="FAD/NAD-bd_sf"/>
</dbReference>
<reference evidence="9 10" key="1">
    <citation type="submission" date="2016-10" db="EMBL/GenBank/DDBJ databases">
        <authorList>
            <person name="de Groot N.N."/>
        </authorList>
    </citation>
    <scope>NUCLEOTIDE SEQUENCE [LARGE SCALE GENOMIC DNA]</scope>
    <source>
        <strain evidence="9 10">DSM 21632</strain>
    </source>
</reference>
<keyword evidence="4" id="KW-0274">FAD</keyword>
<dbReference type="PRINTS" id="PR00368">
    <property type="entry name" value="FADPNR"/>
</dbReference>
<gene>
    <name evidence="9" type="ORF">SAMN05192534_11951</name>
</gene>
<protein>
    <submittedName>
        <fullName evidence="9">NADPH-dependent 2,4-dienoyl-CoA reductase, sulfur reductase</fullName>
    </submittedName>
</protein>
<comment type="similarity">
    <text evidence="2">Belongs to the class-III pyridine nucleotide-disulfide oxidoreductase family.</text>
</comment>
<dbReference type="InterPro" id="IPR004099">
    <property type="entry name" value="Pyr_nucl-diS_OxRdtase_dimer"/>
</dbReference>
<dbReference type="RefSeq" id="WP_091275053.1">
    <property type="nucleotide sequence ID" value="NZ_FNDK01000019.1"/>
</dbReference>
<dbReference type="PRINTS" id="PR00411">
    <property type="entry name" value="PNDRDTASEI"/>
</dbReference>
<dbReference type="GO" id="GO:0016491">
    <property type="term" value="F:oxidoreductase activity"/>
    <property type="evidence" value="ECO:0007669"/>
    <property type="project" value="UniProtKB-KW"/>
</dbReference>
<dbReference type="SUPFAM" id="SSF55424">
    <property type="entry name" value="FAD/NAD-linked reductases, dimerisation (C-terminal) domain"/>
    <property type="match status" value="1"/>
</dbReference>
<keyword evidence="6" id="KW-0676">Redox-active center</keyword>
<dbReference type="Proteomes" id="UP000199163">
    <property type="component" value="Unassembled WGS sequence"/>
</dbReference>
<accession>A0A1G8HDI1</accession>
<evidence type="ECO:0000256" key="1">
    <source>
        <dbReference type="ARBA" id="ARBA00001974"/>
    </source>
</evidence>
<keyword evidence="10" id="KW-1185">Reference proteome</keyword>
<dbReference type="InterPro" id="IPR016156">
    <property type="entry name" value="FAD/NAD-linked_Rdtase_dimer_sf"/>
</dbReference>
<dbReference type="EMBL" id="FNDK01000019">
    <property type="protein sequence ID" value="SDI04581.1"/>
    <property type="molecule type" value="Genomic_DNA"/>
</dbReference>
<keyword evidence="3" id="KW-0285">Flavoprotein</keyword>